<dbReference type="KEGG" id="chig:CH63R_08582"/>
<dbReference type="VEuPathDB" id="FungiDB:CH63R_08582"/>
<dbReference type="OrthoDB" id="4790633at2759"/>
<gene>
    <name evidence="1" type="ORF">CH63R_08582</name>
</gene>
<comment type="caution">
    <text evidence="1">The sequence shown here is derived from an EMBL/GenBank/DDBJ whole genome shotgun (WGS) entry which is preliminary data.</text>
</comment>
<dbReference type="AlphaFoldDB" id="A0A1B7Y4U9"/>
<sequence>MAPELYIPPCMRSPAHPLHPPPLNKPLRIQIEGPLVSVQKLFPEAPWHVSEIPTSFPQPAGPLLARLAYRTIYGHEVRPNVPNDIIVRDEYLGWVREARPLNQIDYYGVTFEHLVPADDPDPEVFQINIIEMDDDEGEYANKYLPFRVDWREFTGKRILAVPRCCQLRKGTTDRLRINDGVKRREDYANEQESFNAKSQSGVFGP</sequence>
<evidence type="ECO:0000313" key="1">
    <source>
        <dbReference type="EMBL" id="OBR07061.1"/>
    </source>
</evidence>
<dbReference type="Proteomes" id="UP000092177">
    <property type="component" value="Chromosome 6"/>
</dbReference>
<dbReference type="RefSeq" id="XP_018155579.1">
    <property type="nucleotide sequence ID" value="XM_018303556.1"/>
</dbReference>
<organism evidence="1 2">
    <name type="scientific">Colletotrichum higginsianum (strain IMI 349063)</name>
    <name type="common">Crucifer anthracnose fungus</name>
    <dbReference type="NCBI Taxonomy" id="759273"/>
    <lineage>
        <taxon>Eukaryota</taxon>
        <taxon>Fungi</taxon>
        <taxon>Dikarya</taxon>
        <taxon>Ascomycota</taxon>
        <taxon>Pezizomycotina</taxon>
        <taxon>Sordariomycetes</taxon>
        <taxon>Hypocreomycetidae</taxon>
        <taxon>Glomerellales</taxon>
        <taxon>Glomerellaceae</taxon>
        <taxon>Colletotrichum</taxon>
        <taxon>Colletotrichum destructivum species complex</taxon>
    </lineage>
</organism>
<name>A0A1B7Y4U9_COLHI</name>
<proteinExistence type="predicted"/>
<accession>A0A1B7Y4U9</accession>
<protein>
    <submittedName>
        <fullName evidence="1">Uncharacterized protein</fullName>
    </submittedName>
</protein>
<dbReference type="GeneID" id="28867663"/>
<reference evidence="2" key="1">
    <citation type="journal article" date="2017" name="BMC Genomics">
        <title>Gapless genome assembly of Colletotrichum higginsianum reveals chromosome structure and association of transposable elements with secondary metabolite gene clusters.</title>
        <authorList>
            <person name="Dallery J.-F."/>
            <person name="Lapalu N."/>
            <person name="Zampounis A."/>
            <person name="Pigne S."/>
            <person name="Luyten I."/>
            <person name="Amselem J."/>
            <person name="Wittenberg A.H.J."/>
            <person name="Zhou S."/>
            <person name="de Queiroz M.V."/>
            <person name="Robin G.P."/>
            <person name="Auger A."/>
            <person name="Hainaut M."/>
            <person name="Henrissat B."/>
            <person name="Kim K.-T."/>
            <person name="Lee Y.-H."/>
            <person name="Lespinet O."/>
            <person name="Schwartz D.C."/>
            <person name="Thon M.R."/>
            <person name="O'Connell R.J."/>
        </authorList>
    </citation>
    <scope>NUCLEOTIDE SEQUENCE [LARGE SCALE GENOMIC DNA]</scope>
    <source>
        <strain evidence="2">IMI 349063</strain>
    </source>
</reference>
<keyword evidence="2" id="KW-1185">Reference proteome</keyword>
<dbReference type="EMBL" id="LTAN01000006">
    <property type="protein sequence ID" value="OBR07061.1"/>
    <property type="molecule type" value="Genomic_DNA"/>
</dbReference>
<evidence type="ECO:0000313" key="2">
    <source>
        <dbReference type="Proteomes" id="UP000092177"/>
    </source>
</evidence>